<dbReference type="Pfam" id="PF01381">
    <property type="entry name" value="HTH_3"/>
    <property type="match status" value="1"/>
</dbReference>
<evidence type="ECO:0000256" key="2">
    <source>
        <dbReference type="SAM" id="Phobius"/>
    </source>
</evidence>
<dbReference type="AlphaFoldDB" id="A0A0Z8N740"/>
<dbReference type="InterPro" id="IPR001387">
    <property type="entry name" value="Cro/C1-type_HTH"/>
</dbReference>
<evidence type="ECO:0000313" key="8">
    <source>
        <dbReference type="EMBL" id="CYW25275.1"/>
    </source>
</evidence>
<dbReference type="CDD" id="cd00093">
    <property type="entry name" value="HTH_XRE"/>
    <property type="match status" value="1"/>
</dbReference>
<dbReference type="RefSeq" id="WP_052503050.1">
    <property type="nucleotide sequence ID" value="NZ_CEEO01000042.1"/>
</dbReference>
<keyword evidence="2" id="KW-1133">Transmembrane helix</keyword>
<dbReference type="GO" id="GO:0003677">
    <property type="term" value="F:DNA binding"/>
    <property type="evidence" value="ECO:0007669"/>
    <property type="project" value="UniProtKB-KW"/>
</dbReference>
<organism evidence="7 12">
    <name type="scientific">Streptococcus suis</name>
    <dbReference type="NCBI Taxonomy" id="1307"/>
    <lineage>
        <taxon>Bacteria</taxon>
        <taxon>Bacillati</taxon>
        <taxon>Bacillota</taxon>
        <taxon>Bacilli</taxon>
        <taxon>Lactobacillales</taxon>
        <taxon>Streptococcaceae</taxon>
        <taxon>Streptococcus</taxon>
    </lineage>
</organism>
<dbReference type="Proteomes" id="UP000073494">
    <property type="component" value="Unassembled WGS sequence"/>
</dbReference>
<feature type="transmembrane region" description="Helical" evidence="2">
    <location>
        <begin position="74"/>
        <end position="91"/>
    </location>
</feature>
<keyword evidence="1" id="KW-0238">DNA-binding</keyword>
<evidence type="ECO:0000259" key="3">
    <source>
        <dbReference type="PROSITE" id="PS50943"/>
    </source>
</evidence>
<keyword evidence="2" id="KW-0812">Transmembrane</keyword>
<proteinExistence type="predicted"/>
<dbReference type="PROSITE" id="PS50943">
    <property type="entry name" value="HTH_CROC1"/>
    <property type="match status" value="1"/>
</dbReference>
<dbReference type="Gene3D" id="1.10.260.40">
    <property type="entry name" value="lambda repressor-like DNA-binding domains"/>
    <property type="match status" value="1"/>
</dbReference>
<name>A0A0Z8N740_STRSU</name>
<dbReference type="PANTHER" id="PTHR46558:SF11">
    <property type="entry name" value="HTH-TYPE TRANSCRIPTIONAL REGULATOR XRE"/>
    <property type="match status" value="1"/>
</dbReference>
<evidence type="ECO:0000313" key="10">
    <source>
        <dbReference type="Proteomes" id="UP000071533"/>
    </source>
</evidence>
<protein>
    <submittedName>
        <fullName evidence="7">Transcriptional regulator</fullName>
    </submittedName>
</protein>
<evidence type="ECO:0000313" key="6">
    <source>
        <dbReference type="EMBL" id="CYV35263.1"/>
    </source>
</evidence>
<dbReference type="EMBL" id="FIHS01000009">
    <property type="protein sequence ID" value="CYV35263.1"/>
    <property type="molecule type" value="Genomic_DNA"/>
</dbReference>
<dbReference type="EMBL" id="FIJK01000017">
    <property type="protein sequence ID" value="CYW25275.1"/>
    <property type="molecule type" value="Genomic_DNA"/>
</dbReference>
<keyword evidence="2" id="KW-0472">Membrane</keyword>
<dbReference type="EMBL" id="FIHD01000003">
    <property type="protein sequence ID" value="CYU70170.1"/>
    <property type="molecule type" value="Genomic_DNA"/>
</dbReference>
<feature type="transmembrane region" description="Helical" evidence="2">
    <location>
        <begin position="97"/>
        <end position="117"/>
    </location>
</feature>
<dbReference type="EMBL" id="FIGJ01000011">
    <property type="protein sequence ID" value="CYU64733.1"/>
    <property type="molecule type" value="Genomic_DNA"/>
</dbReference>
<gene>
    <name evidence="4" type="ORF">ERS132394_01090</name>
    <name evidence="5" type="ORF">ERS132416_00343</name>
    <name evidence="6" type="ORF">ERS132431_00920</name>
    <name evidence="7" type="ORF">ERS132461_01638</name>
    <name evidence="8" type="ORF">ERS132539_00963</name>
</gene>
<dbReference type="SUPFAM" id="SSF47413">
    <property type="entry name" value="lambda repressor-like DNA-binding domains"/>
    <property type="match status" value="1"/>
</dbReference>
<sequence>MTHLGQLIHMERTKRQESQETLAKAIGVSRQTVLNWEKGRTLPDSASLVGIAQRYHLSFDQLIGLQVKAKKRRVWINYLLLLILFGLGIFVGGNATLLLPFLIVFLLIGFLIQEFMLTKSL</sequence>
<dbReference type="PANTHER" id="PTHR46558">
    <property type="entry name" value="TRACRIPTIONAL REGULATORY PROTEIN-RELATED-RELATED"/>
    <property type="match status" value="1"/>
</dbReference>
<evidence type="ECO:0000313" key="12">
    <source>
        <dbReference type="Proteomes" id="UP000073388"/>
    </source>
</evidence>
<evidence type="ECO:0000256" key="1">
    <source>
        <dbReference type="ARBA" id="ARBA00023125"/>
    </source>
</evidence>
<evidence type="ECO:0000313" key="9">
    <source>
        <dbReference type="Proteomes" id="UP000069526"/>
    </source>
</evidence>
<dbReference type="Proteomes" id="UP000069526">
    <property type="component" value="Unassembled WGS sequence"/>
</dbReference>
<evidence type="ECO:0000313" key="5">
    <source>
        <dbReference type="EMBL" id="CYU70170.1"/>
    </source>
</evidence>
<evidence type="ECO:0000313" key="13">
    <source>
        <dbReference type="Proteomes" id="UP000073494"/>
    </source>
</evidence>
<evidence type="ECO:0000313" key="4">
    <source>
        <dbReference type="EMBL" id="CYU64733.1"/>
    </source>
</evidence>
<accession>A0A0Z8N740</accession>
<evidence type="ECO:0000313" key="7">
    <source>
        <dbReference type="EMBL" id="CYW21884.1"/>
    </source>
</evidence>
<dbReference type="Proteomes" id="UP000072618">
    <property type="component" value="Unassembled WGS sequence"/>
</dbReference>
<dbReference type="Proteomes" id="UP000071533">
    <property type="component" value="Unassembled WGS sequence"/>
</dbReference>
<dbReference type="EMBL" id="FIIX01000040">
    <property type="protein sequence ID" value="CYW21884.1"/>
    <property type="molecule type" value="Genomic_DNA"/>
</dbReference>
<dbReference type="Proteomes" id="UP000073388">
    <property type="component" value="Unassembled WGS sequence"/>
</dbReference>
<evidence type="ECO:0000313" key="11">
    <source>
        <dbReference type="Proteomes" id="UP000072618"/>
    </source>
</evidence>
<reference evidence="9 10" key="1">
    <citation type="submission" date="2016-02" db="EMBL/GenBank/DDBJ databases">
        <authorList>
            <consortium name="Pathogen Informatics"/>
        </authorList>
    </citation>
    <scope>NUCLEOTIDE SEQUENCE [LARGE SCALE GENOMIC DNA]</scope>
    <source>
        <strain evidence="4 11">LSS32</strain>
        <strain evidence="5 13">LSS54</strain>
        <strain evidence="6 10">LSS69</strain>
        <strain evidence="7 12">LSS99</strain>
        <strain evidence="8 9">SS1013</strain>
    </source>
</reference>
<dbReference type="InterPro" id="IPR010982">
    <property type="entry name" value="Lambda_DNA-bd_dom_sf"/>
</dbReference>
<feature type="domain" description="HTH cro/C1-type" evidence="3">
    <location>
        <begin position="8"/>
        <end position="62"/>
    </location>
</feature>
<dbReference type="SMART" id="SM00530">
    <property type="entry name" value="HTH_XRE"/>
    <property type="match status" value="1"/>
</dbReference>